<dbReference type="RefSeq" id="WP_058503727.1">
    <property type="nucleotide sequence ID" value="NZ_CAAAIF010000008.1"/>
</dbReference>
<evidence type="ECO:0000313" key="2">
    <source>
        <dbReference type="Proteomes" id="UP000054725"/>
    </source>
</evidence>
<dbReference type="PATRIC" id="fig|45070.6.peg.701"/>
<name>A0A0W0WYS6_9GAMM</name>
<dbReference type="STRING" id="45070.Lnau_0657"/>
<dbReference type="InterPro" id="IPR026002">
    <property type="entry name" value="ATC_hydrolase-like"/>
</dbReference>
<gene>
    <name evidence="1" type="ORF">Lnau_0657</name>
</gene>
<reference evidence="1 2" key="1">
    <citation type="submission" date="2015-11" db="EMBL/GenBank/DDBJ databases">
        <title>Genomic analysis of 38 Legionella species identifies large and diverse effector repertoires.</title>
        <authorList>
            <person name="Burstein D."/>
            <person name="Amaro F."/>
            <person name="Zusman T."/>
            <person name="Lifshitz Z."/>
            <person name="Cohen O."/>
            <person name="Gilbert J.A."/>
            <person name="Pupko T."/>
            <person name="Shuman H.A."/>
            <person name="Segal G."/>
        </authorList>
    </citation>
    <scope>NUCLEOTIDE SEQUENCE [LARGE SCALE GENOMIC DNA]</scope>
    <source>
        <strain evidence="1 2">ATCC 49506</strain>
    </source>
</reference>
<accession>A0A0W0WYS6</accession>
<comment type="caution">
    <text evidence="1">The sequence shown here is derived from an EMBL/GenBank/DDBJ whole genome shotgun (WGS) entry which is preliminary data.</text>
</comment>
<proteinExistence type="predicted"/>
<dbReference type="Pfam" id="PF14196">
    <property type="entry name" value="ATC_hydrolase"/>
    <property type="match status" value="1"/>
</dbReference>
<organism evidence="1 2">
    <name type="scientific">Legionella nautarum</name>
    <dbReference type="NCBI Taxonomy" id="45070"/>
    <lineage>
        <taxon>Bacteria</taxon>
        <taxon>Pseudomonadati</taxon>
        <taxon>Pseudomonadota</taxon>
        <taxon>Gammaproteobacteria</taxon>
        <taxon>Legionellales</taxon>
        <taxon>Legionellaceae</taxon>
        <taxon>Legionella</taxon>
    </lineage>
</organism>
<sequence>MSHGIIHSIKFSTKLTEVLTQEFGSRVEELAEAIFPQSEREQWLNCKPEELINTYIKNMQFTVNLLTQLSQAHGEKVAEITSQLMAQEEQTRWCNAAKEINDHSIENFIRIVWEPLAALGFKFSVEKRDGGMQLHCTSCPIHDLSKMIGGAKWLAILECNKDLHNVKGFNPNIGFKRTKTLMNGDSHCDHFYYSLTEQGE</sequence>
<keyword evidence="2" id="KW-1185">Reference proteome</keyword>
<dbReference type="EMBL" id="LNYO01000011">
    <property type="protein sequence ID" value="KTD37467.1"/>
    <property type="molecule type" value="Genomic_DNA"/>
</dbReference>
<dbReference type="Proteomes" id="UP000054725">
    <property type="component" value="Unassembled WGS sequence"/>
</dbReference>
<evidence type="ECO:0000313" key="1">
    <source>
        <dbReference type="EMBL" id="KTD37467.1"/>
    </source>
</evidence>
<evidence type="ECO:0008006" key="3">
    <source>
        <dbReference type="Google" id="ProtNLM"/>
    </source>
</evidence>
<dbReference type="OrthoDB" id="9805176at2"/>
<protein>
    <recommendedName>
        <fullName evidence="3">L-2-amino-thiazoline-4-carboxylic acid hydrolase</fullName>
    </recommendedName>
</protein>
<dbReference type="AlphaFoldDB" id="A0A0W0WYS6"/>